<dbReference type="PANTHER" id="PTHR12150">
    <property type="entry name" value="CLASS IV SAM-BINDING METHYLTRANSFERASE-RELATED"/>
    <property type="match status" value="1"/>
</dbReference>
<dbReference type="Gene3D" id="2.40.50.140">
    <property type="entry name" value="Nucleic acid-binding proteins"/>
    <property type="match status" value="1"/>
</dbReference>
<protein>
    <submittedName>
        <fullName evidence="3">Uncharacterized protein</fullName>
    </submittedName>
</protein>
<dbReference type="CDD" id="cd18086">
    <property type="entry name" value="HsC9orf114-like"/>
    <property type="match status" value="1"/>
</dbReference>
<dbReference type="SUPFAM" id="SSF50249">
    <property type="entry name" value="Nucleic acid-binding proteins"/>
    <property type="match status" value="1"/>
</dbReference>
<gene>
    <name evidence="3" type="ORF">ONB1V03_LOCUS10072</name>
</gene>
<sequence length="338" mass="37822">MSAKPVTNWREKHKLIKEWKQKKKLKQKQRTDALATDGQTSQTTVVDNGVKTVDRDQHPMDTSVDDMRAPVASEGSSCGRKWTASIAVPFSIVDNAQSPELKAYLCGQIARALVVFNVDEIVVFDEYSRQTSGVDESSDESLLYDKRKSAMIQMIRVLQYLECPQYLRKYLFSIQKDLQFAGLLNPLDSIHHLKTSDVCQYREGVVTNRPVREGKGSYVYIGLQRDVQIDKCLKPNIRLTVRLDDTGGNKKLKGVAVSPSEPREVSGLYWGYTIRAAKSLSAVFTESPFPGGYDLTIGTSDRGQCVDSALRQLPKRFDHLLVVFGGLKGLEAAHDSDE</sequence>
<proteinExistence type="inferred from homology"/>
<dbReference type="PANTHER" id="PTHR12150:SF13">
    <property type="entry name" value="METHYLTRANSFERASE C9ORF114-RELATED"/>
    <property type="match status" value="1"/>
</dbReference>
<keyword evidence="4" id="KW-1185">Reference proteome</keyword>
<evidence type="ECO:0000256" key="2">
    <source>
        <dbReference type="SAM" id="MobiDB-lite"/>
    </source>
</evidence>
<evidence type="ECO:0000313" key="4">
    <source>
        <dbReference type="Proteomes" id="UP000728032"/>
    </source>
</evidence>
<dbReference type="Pfam" id="PF02598">
    <property type="entry name" value="Methyltrn_RNA_3"/>
    <property type="match status" value="1"/>
</dbReference>
<accession>A0A7R9QPV2</accession>
<reference evidence="3" key="1">
    <citation type="submission" date="2020-11" db="EMBL/GenBank/DDBJ databases">
        <authorList>
            <person name="Tran Van P."/>
        </authorList>
    </citation>
    <scope>NUCLEOTIDE SEQUENCE</scope>
</reference>
<dbReference type="Proteomes" id="UP000728032">
    <property type="component" value="Unassembled WGS sequence"/>
</dbReference>
<dbReference type="InterPro" id="IPR003750">
    <property type="entry name" value="Put_MeTrfase-C9orf114-like"/>
</dbReference>
<dbReference type="SUPFAM" id="SSF75217">
    <property type="entry name" value="alpha/beta knot"/>
    <property type="match status" value="1"/>
</dbReference>
<feature type="region of interest" description="Disordered" evidence="2">
    <location>
        <begin position="20"/>
        <end position="41"/>
    </location>
</feature>
<dbReference type="AlphaFoldDB" id="A0A7R9QPV2"/>
<dbReference type="Gene3D" id="3.40.1280.10">
    <property type="match status" value="1"/>
</dbReference>
<dbReference type="EMBL" id="CAJPVJ010006636">
    <property type="protein sequence ID" value="CAG2170605.1"/>
    <property type="molecule type" value="Genomic_DNA"/>
</dbReference>
<dbReference type="OrthoDB" id="361029at2759"/>
<evidence type="ECO:0000313" key="3">
    <source>
        <dbReference type="EMBL" id="CAD7653418.1"/>
    </source>
</evidence>
<organism evidence="3">
    <name type="scientific">Oppiella nova</name>
    <dbReference type="NCBI Taxonomy" id="334625"/>
    <lineage>
        <taxon>Eukaryota</taxon>
        <taxon>Metazoa</taxon>
        <taxon>Ecdysozoa</taxon>
        <taxon>Arthropoda</taxon>
        <taxon>Chelicerata</taxon>
        <taxon>Arachnida</taxon>
        <taxon>Acari</taxon>
        <taxon>Acariformes</taxon>
        <taxon>Sarcoptiformes</taxon>
        <taxon>Oribatida</taxon>
        <taxon>Brachypylina</taxon>
        <taxon>Oppioidea</taxon>
        <taxon>Oppiidae</taxon>
        <taxon>Oppiella</taxon>
    </lineage>
</organism>
<dbReference type="EMBL" id="OC921461">
    <property type="protein sequence ID" value="CAD7653418.1"/>
    <property type="molecule type" value="Genomic_DNA"/>
</dbReference>
<name>A0A7R9QPV2_9ACAR</name>
<comment type="similarity">
    <text evidence="1">Belongs to the class IV-like SAM-binding methyltransferase superfamily.</text>
</comment>
<evidence type="ECO:0000256" key="1">
    <source>
        <dbReference type="ARBA" id="ARBA00009841"/>
    </source>
</evidence>
<dbReference type="InterPro" id="IPR029028">
    <property type="entry name" value="Alpha/beta_knot_MTases"/>
</dbReference>
<feature type="non-terminal residue" evidence="3">
    <location>
        <position position="338"/>
    </location>
</feature>
<dbReference type="InterPro" id="IPR012340">
    <property type="entry name" value="NA-bd_OB-fold"/>
</dbReference>
<dbReference type="InterPro" id="IPR029026">
    <property type="entry name" value="tRNA_m1G_MTases_N"/>
</dbReference>